<dbReference type="PANTHER" id="PTHR30273:SF2">
    <property type="entry name" value="PROTEIN FECR"/>
    <property type="match status" value="1"/>
</dbReference>
<dbReference type="InterPro" id="IPR032623">
    <property type="entry name" value="FecR_N"/>
</dbReference>
<proteinExistence type="predicted"/>
<dbReference type="Proteomes" id="UP000278222">
    <property type="component" value="Unassembled WGS sequence"/>
</dbReference>
<gene>
    <name evidence="3" type="ORF">EDC65_1086</name>
</gene>
<dbReference type="GO" id="GO:0016989">
    <property type="term" value="F:sigma factor antagonist activity"/>
    <property type="evidence" value="ECO:0007669"/>
    <property type="project" value="TreeGrafter"/>
</dbReference>
<dbReference type="Pfam" id="PF16220">
    <property type="entry name" value="DUF4880"/>
    <property type="match status" value="1"/>
</dbReference>
<dbReference type="RefSeq" id="WP_170216341.1">
    <property type="nucleotide sequence ID" value="NZ_AP019700.1"/>
</dbReference>
<reference evidence="3 4" key="1">
    <citation type="submission" date="2018-11" db="EMBL/GenBank/DDBJ databases">
        <title>Genomic Encyclopedia of Type Strains, Phase IV (KMG-IV): sequencing the most valuable type-strain genomes for metagenomic binning, comparative biology and taxonomic classification.</title>
        <authorList>
            <person name="Goeker M."/>
        </authorList>
    </citation>
    <scope>NUCLEOTIDE SEQUENCE [LARGE SCALE GENOMIC DNA]</scope>
    <source>
        <strain evidence="3 4">DSM 5900</strain>
    </source>
</reference>
<name>A0A3N1MF14_9PROT</name>
<dbReference type="PANTHER" id="PTHR30273">
    <property type="entry name" value="PERIPLASMIC SIGNAL SENSOR AND SIGMA FACTOR ACTIVATOR FECR-RELATED"/>
    <property type="match status" value="1"/>
</dbReference>
<feature type="domain" description="FecR protein" evidence="1">
    <location>
        <begin position="110"/>
        <end position="201"/>
    </location>
</feature>
<dbReference type="Pfam" id="PF04773">
    <property type="entry name" value="FecR"/>
    <property type="match status" value="1"/>
</dbReference>
<keyword evidence="4" id="KW-1185">Reference proteome</keyword>
<comment type="caution">
    <text evidence="3">The sequence shown here is derived from an EMBL/GenBank/DDBJ whole genome shotgun (WGS) entry which is preliminary data.</text>
</comment>
<evidence type="ECO:0000313" key="3">
    <source>
        <dbReference type="EMBL" id="ROQ01899.1"/>
    </source>
</evidence>
<dbReference type="EMBL" id="RJKX01000011">
    <property type="protein sequence ID" value="ROQ01899.1"/>
    <property type="molecule type" value="Genomic_DNA"/>
</dbReference>
<dbReference type="PIRSF" id="PIRSF018266">
    <property type="entry name" value="FecR"/>
    <property type="match status" value="1"/>
</dbReference>
<sequence length="323" mass="34516">MNDQGQPPSDEADAIARQAQDWLILLRERRDPETRARLRAWLARSEAHRAAWAKTCRLAQLVLEGVRERRSQPRPVPAKGLAAILATLALAWMAVSVVRPTALLDWLEADYATGVAEIRQVALDDGTVMELAPNTAVAVHYDADGRRIRLLSGEAFFQVAHETTRPFEVAAGGLRTRIADGWVDVRADAGAATVAVNRGRAAVSDPAGSTSLLSGGDWAALSAVAGLTSGHDLPQLAGAWRSGRIGVTGWTLDRAVDELRHYHRGTILLADPALGRLVVSGELELGRPLASLDLILRGLGMAAREITPGLLVIARMGIPAGES</sequence>
<evidence type="ECO:0000313" key="4">
    <source>
        <dbReference type="Proteomes" id="UP000278222"/>
    </source>
</evidence>
<dbReference type="AlphaFoldDB" id="A0A3N1MF14"/>
<evidence type="ECO:0000259" key="1">
    <source>
        <dbReference type="Pfam" id="PF04773"/>
    </source>
</evidence>
<organism evidence="3 4">
    <name type="scientific">Stella humosa</name>
    <dbReference type="NCBI Taxonomy" id="94"/>
    <lineage>
        <taxon>Bacteria</taxon>
        <taxon>Pseudomonadati</taxon>
        <taxon>Pseudomonadota</taxon>
        <taxon>Alphaproteobacteria</taxon>
        <taxon>Rhodospirillales</taxon>
        <taxon>Stellaceae</taxon>
        <taxon>Stella</taxon>
    </lineage>
</organism>
<protein>
    <submittedName>
        <fullName evidence="3">FecR family protein</fullName>
    </submittedName>
</protein>
<evidence type="ECO:0000259" key="2">
    <source>
        <dbReference type="Pfam" id="PF16220"/>
    </source>
</evidence>
<dbReference type="InterPro" id="IPR006860">
    <property type="entry name" value="FecR"/>
</dbReference>
<feature type="domain" description="FecR N-terminal" evidence="2">
    <location>
        <begin position="17"/>
        <end position="58"/>
    </location>
</feature>
<accession>A0A3N1MF14</accession>
<dbReference type="Gene3D" id="2.60.120.1440">
    <property type="match status" value="1"/>
</dbReference>
<dbReference type="InterPro" id="IPR012373">
    <property type="entry name" value="Ferrdict_sens_TM"/>
</dbReference>